<reference evidence="2" key="1">
    <citation type="submission" date="2021-03" db="EMBL/GenBank/DDBJ databases">
        <title>Draft genome sequence of rust myrtle Austropuccinia psidii MF-1, a brazilian biotype.</title>
        <authorList>
            <person name="Quecine M.C."/>
            <person name="Pachon D.M.R."/>
            <person name="Bonatelli M.L."/>
            <person name="Correr F.H."/>
            <person name="Franceschini L.M."/>
            <person name="Leite T.F."/>
            <person name="Margarido G.R.A."/>
            <person name="Almeida C.A."/>
            <person name="Ferrarezi J.A."/>
            <person name="Labate C.A."/>
        </authorList>
    </citation>
    <scope>NUCLEOTIDE SEQUENCE</scope>
    <source>
        <strain evidence="2">MF-1</strain>
    </source>
</reference>
<sequence length="84" mass="10076">MQYGKVGQKLPRKEVSKCKKRQYHNQFNPEDPRFIHIHKSDRFGQDLQNKKWPNNLKIQLKESISKDELPNIIQMPIANNEENF</sequence>
<feature type="region of interest" description="Disordered" evidence="1">
    <location>
        <begin position="1"/>
        <end position="29"/>
    </location>
</feature>
<dbReference type="EMBL" id="AVOT02000016">
    <property type="protein sequence ID" value="MBW0460441.1"/>
    <property type="molecule type" value="Genomic_DNA"/>
</dbReference>
<organism evidence="2 3">
    <name type="scientific">Austropuccinia psidii MF-1</name>
    <dbReference type="NCBI Taxonomy" id="1389203"/>
    <lineage>
        <taxon>Eukaryota</taxon>
        <taxon>Fungi</taxon>
        <taxon>Dikarya</taxon>
        <taxon>Basidiomycota</taxon>
        <taxon>Pucciniomycotina</taxon>
        <taxon>Pucciniomycetes</taxon>
        <taxon>Pucciniales</taxon>
        <taxon>Sphaerophragmiaceae</taxon>
        <taxon>Austropuccinia</taxon>
    </lineage>
</organism>
<evidence type="ECO:0000313" key="3">
    <source>
        <dbReference type="Proteomes" id="UP000765509"/>
    </source>
</evidence>
<name>A0A9Q3B824_9BASI</name>
<proteinExistence type="predicted"/>
<protein>
    <submittedName>
        <fullName evidence="2">Uncharacterized protein</fullName>
    </submittedName>
</protein>
<evidence type="ECO:0000313" key="2">
    <source>
        <dbReference type="EMBL" id="MBW0460441.1"/>
    </source>
</evidence>
<accession>A0A9Q3B824</accession>
<comment type="caution">
    <text evidence="2">The sequence shown here is derived from an EMBL/GenBank/DDBJ whole genome shotgun (WGS) entry which is preliminary data.</text>
</comment>
<dbReference type="Proteomes" id="UP000765509">
    <property type="component" value="Unassembled WGS sequence"/>
</dbReference>
<evidence type="ECO:0000256" key="1">
    <source>
        <dbReference type="SAM" id="MobiDB-lite"/>
    </source>
</evidence>
<gene>
    <name evidence="2" type="ORF">O181_000156</name>
</gene>
<dbReference type="AlphaFoldDB" id="A0A9Q3B824"/>
<keyword evidence="3" id="KW-1185">Reference proteome</keyword>